<dbReference type="EMBL" id="JBEPTF010000004">
    <property type="protein sequence ID" value="MET4684886.1"/>
    <property type="molecule type" value="Genomic_DNA"/>
</dbReference>
<name>A0ABV2RE76_9CAUL</name>
<reference evidence="4 5" key="1">
    <citation type="submission" date="2024-06" db="EMBL/GenBank/DDBJ databases">
        <title>Sorghum-associated microbial communities from plants grown in Nebraska, USA.</title>
        <authorList>
            <person name="Schachtman D."/>
        </authorList>
    </citation>
    <scope>NUCLEOTIDE SEQUENCE [LARGE SCALE GENOMIC DNA]</scope>
    <source>
        <strain evidence="4 5">2814</strain>
    </source>
</reference>
<evidence type="ECO:0000256" key="2">
    <source>
        <dbReference type="SAM" id="MobiDB-lite"/>
    </source>
</evidence>
<dbReference type="RefSeq" id="WP_354089851.1">
    <property type="nucleotide sequence ID" value="NZ_JBEPTF010000004.1"/>
</dbReference>
<keyword evidence="5" id="KW-1185">Reference proteome</keyword>
<proteinExistence type="predicted"/>
<feature type="coiled-coil region" evidence="1">
    <location>
        <begin position="614"/>
        <end position="669"/>
    </location>
</feature>
<dbReference type="Pfam" id="PF06791">
    <property type="entry name" value="TMP_2"/>
    <property type="match status" value="1"/>
</dbReference>
<dbReference type="Proteomes" id="UP001549313">
    <property type="component" value="Unassembled WGS sequence"/>
</dbReference>
<organism evidence="4 5">
    <name type="scientific">Brevundimonas faecalis</name>
    <dbReference type="NCBI Taxonomy" id="947378"/>
    <lineage>
        <taxon>Bacteria</taxon>
        <taxon>Pseudomonadati</taxon>
        <taxon>Pseudomonadota</taxon>
        <taxon>Alphaproteobacteria</taxon>
        <taxon>Caulobacterales</taxon>
        <taxon>Caulobacteraceae</taxon>
        <taxon>Brevundimonas</taxon>
    </lineage>
</organism>
<keyword evidence="1" id="KW-0175">Coiled coil</keyword>
<comment type="caution">
    <text evidence="4">The sequence shown here is derived from an EMBL/GenBank/DDBJ whole genome shotgun (WGS) entry which is preliminary data.</text>
</comment>
<feature type="compositionally biased region" description="Low complexity" evidence="2">
    <location>
        <begin position="548"/>
        <end position="567"/>
    </location>
</feature>
<evidence type="ECO:0000259" key="3">
    <source>
        <dbReference type="Pfam" id="PF06791"/>
    </source>
</evidence>
<feature type="coiled-coil region" evidence="1">
    <location>
        <begin position="706"/>
        <end position="766"/>
    </location>
</feature>
<dbReference type="InterPro" id="IPR009628">
    <property type="entry name" value="Phage_tape_measure_N"/>
</dbReference>
<evidence type="ECO:0000313" key="5">
    <source>
        <dbReference type="Proteomes" id="UP001549313"/>
    </source>
</evidence>
<gene>
    <name evidence="4" type="ORF">ABIE19_002835</name>
</gene>
<protein>
    <recommendedName>
        <fullName evidence="3">Bacteriophage tail tape measure N-terminal domain-containing protein</fullName>
    </recommendedName>
</protein>
<evidence type="ECO:0000313" key="4">
    <source>
        <dbReference type="EMBL" id="MET4684886.1"/>
    </source>
</evidence>
<feature type="region of interest" description="Disordered" evidence="2">
    <location>
        <begin position="544"/>
        <end position="575"/>
    </location>
</feature>
<sequence>MADSGRDVKLVVKAEDNTAPGLRKAEAALQRFASAAQKAQARRAARSTADAAVAKAAADYERATAEATKFGRQLKQIENFQWTNEVVEAPERLAENFERAREEARRTKIELEQARAGVARFTQSGNGLATLEGRMASMATETARTDGAVDQLAAGLTRLNGVQSTAAARANATAGALRNQARAGDLASKITNAYSTRQGRGPLGLRPYELQNLGYQVNDLITQIASGTSPMQAFAQQGGQIAQIFPKATGAIIRFIPVIALAGAALAPFISAMNRANTEASRLTNVERILSTSGNAAQYSAPRLAAFAARLEEIGATADEAMAITRDAVRRAVDPAYLDRFAKAAGDMAKVLKVDVKTAAEDVMKAFTGNADAVLALDDELGFLTEAERKHIEQLRESKKDAEARTQAFDIFAKKYGDTAAQMKGPWSQILADFGAAWRSFVDWVNFIDWTKAKAEINALLSLVQELTSALPGARARTVDVVADDVAKAYGRVMQNEATKARLLAQGNRMGAAQIDRSIQQDRGVIALGETRLAGMSLINGTSELTRPRPVADTTTRPPAAANRNAGRGAGDAERKAKTQSSFLASLLAENDARAFQISLLDEAERQQLVLIALREKERAAAEAGLTLTAAQRQAITDGVTRLYDEQKAREAIKTIDQARLELTKARGEVETRDAYVQRQLAAQMVGATEEQRRVYGEILGQMYDIEESKRRQVELEKGVSDLEAQRAELQRQILFAQETGNESGAERLQEQLTAVNTQLLTAIDNMLAFWRATGGPEAQAAILALEGARDRVRGIGGTSVVTGKQINDAFAGQAASAIDRFSQNLAETGDLFGSLKDAFLQFAADFLRQIAMMIIQQIILNAVSGGTAGGGGAGGAGGFVAKLFGSKHTGGLVGHGGGFRAVNPAVFADAQRYHSGGLVGNEVPIIAKRNEEVLTEDDPRHRFNGGGAAQGIINKIINVLDPGDVMEASLATERGEKSFLNFITRNASAVKAVIG</sequence>
<accession>A0ABV2RE76</accession>
<feature type="domain" description="Bacteriophage tail tape measure N-terminal" evidence="3">
    <location>
        <begin position="208"/>
        <end position="392"/>
    </location>
</feature>
<evidence type="ECO:0000256" key="1">
    <source>
        <dbReference type="SAM" id="Coils"/>
    </source>
</evidence>